<protein>
    <recommendedName>
        <fullName evidence="5 12">4-alpha-glucanotransferase</fullName>
        <ecNumber evidence="4 12">2.4.1.25</ecNumber>
    </recommendedName>
    <alternativeName>
        <fullName evidence="10 12">Amylomaltase</fullName>
    </alternativeName>
    <alternativeName>
        <fullName evidence="11 12">Disproportionating enzyme</fullName>
    </alternativeName>
</protein>
<dbReference type="Gene3D" id="3.20.20.80">
    <property type="entry name" value="Glycosidases"/>
    <property type="match status" value="1"/>
</dbReference>
<keyword evidence="6" id="KW-0963">Cytoplasm</keyword>
<dbReference type="NCBIfam" id="NF011081">
    <property type="entry name" value="PRK14508.1-4"/>
    <property type="match status" value="1"/>
</dbReference>
<evidence type="ECO:0000256" key="4">
    <source>
        <dbReference type="ARBA" id="ARBA00012560"/>
    </source>
</evidence>
<dbReference type="EMBL" id="CP015840">
    <property type="protein sequence ID" value="ANG66479.1"/>
    <property type="molecule type" value="Genomic_DNA"/>
</dbReference>
<accession>A0A173DZY9</accession>
<dbReference type="EC" id="2.4.1.25" evidence="4 12"/>
<organism evidence="13 14">
    <name type="scientific">Chlamydia gallinacea 08-1274/3</name>
    <dbReference type="NCBI Taxonomy" id="1143323"/>
    <lineage>
        <taxon>Bacteria</taxon>
        <taxon>Pseudomonadati</taxon>
        <taxon>Chlamydiota</taxon>
        <taxon>Chlamydiia</taxon>
        <taxon>Chlamydiales</taxon>
        <taxon>Chlamydiaceae</taxon>
        <taxon>Chlamydia/Chlamydophila group</taxon>
        <taxon>Chlamydia</taxon>
    </lineage>
</organism>
<dbReference type="KEGG" id="cgz:M787_004040"/>
<dbReference type="Pfam" id="PF02446">
    <property type="entry name" value="Glyco_hydro_77"/>
    <property type="match status" value="1"/>
</dbReference>
<dbReference type="InterPro" id="IPR017853">
    <property type="entry name" value="GH"/>
</dbReference>
<evidence type="ECO:0000256" key="1">
    <source>
        <dbReference type="ARBA" id="ARBA00000439"/>
    </source>
</evidence>
<sequence length="529" mass="61991">MTPFSQAIRYIQNSPAKHCWKILGTLPKHGIAVPLFSLHTQNSCGIGEYLDLLPLISWCRQHGLQIIQILPINDSDDSSPYNSLSSVALNPLHLSLYDLQYIQDIPNANAQITMMQQLCKLPYVHYSQLRAAKWKFLDDYYRYALHRGALKNEEFQIFCEKEKYWLRPYAVFRSIKRHLNNAPINNWPKTYTDIKNFSAIEKQFSYECSFFSYLQFLCFSQMSRVKDFADDNQIFLKGDLPILISKDSCDVWYYRQFFSSFGSVGAPPDIYNAEGQNWHLPIYNWNNLKKDNYFWWKVRLRYAENFYSIYRLDHISGLFRFWVVDAKGKGRFEPAYSQEYIEQGMDILTHLLKASRMLPIGEDLGSVPQDIKQTLFKLGICGTRIPRWERHWDSDGSFIPFDEYPPLSVTSLSTHDSDTLALWWKHSPKEAQAFAQFLGLSFTPTLSEEDQRYILQLSHKTSSIFHINLLNDYLALCPDLVSKNLQYERINIPGRISKHNWVYKVQPSIERLSTHEKFNENISFILSSL</sequence>
<dbReference type="GO" id="GO:0004134">
    <property type="term" value="F:4-alpha-glucanotransferase activity"/>
    <property type="evidence" value="ECO:0007669"/>
    <property type="project" value="UniProtKB-EC"/>
</dbReference>
<comment type="subcellular location">
    <subcellularLocation>
        <location evidence="2">Cytoplasm</location>
    </subcellularLocation>
</comment>
<dbReference type="InterPro" id="IPR003385">
    <property type="entry name" value="Glyco_hydro_77"/>
</dbReference>
<keyword evidence="9 12" id="KW-0119">Carbohydrate metabolism</keyword>
<evidence type="ECO:0000256" key="6">
    <source>
        <dbReference type="ARBA" id="ARBA00022490"/>
    </source>
</evidence>
<evidence type="ECO:0000313" key="14">
    <source>
        <dbReference type="Proteomes" id="UP000019147"/>
    </source>
</evidence>
<evidence type="ECO:0000256" key="10">
    <source>
        <dbReference type="ARBA" id="ARBA00031423"/>
    </source>
</evidence>
<evidence type="ECO:0000313" key="13">
    <source>
        <dbReference type="EMBL" id="ANG66479.1"/>
    </source>
</evidence>
<dbReference type="STRING" id="1143323.M787_004040"/>
<evidence type="ECO:0000256" key="8">
    <source>
        <dbReference type="ARBA" id="ARBA00022679"/>
    </source>
</evidence>
<evidence type="ECO:0000256" key="9">
    <source>
        <dbReference type="ARBA" id="ARBA00023277"/>
    </source>
</evidence>
<dbReference type="NCBIfam" id="TIGR00217">
    <property type="entry name" value="malQ"/>
    <property type="match status" value="1"/>
</dbReference>
<comment type="catalytic activity">
    <reaction evidence="1 12">
        <text>Transfers a segment of a (1-&gt;4)-alpha-D-glucan to a new position in an acceptor, which may be glucose or a (1-&gt;4)-alpha-D-glucan.</text>
        <dbReference type="EC" id="2.4.1.25"/>
    </reaction>
</comment>
<dbReference type="GO" id="GO:0005975">
    <property type="term" value="P:carbohydrate metabolic process"/>
    <property type="evidence" value="ECO:0007669"/>
    <property type="project" value="InterPro"/>
</dbReference>
<dbReference type="AlphaFoldDB" id="A0A173DZY9"/>
<dbReference type="OrthoDB" id="9811841at2"/>
<name>A0A173DZY9_9CHLA</name>
<evidence type="ECO:0000256" key="7">
    <source>
        <dbReference type="ARBA" id="ARBA00022676"/>
    </source>
</evidence>
<dbReference type="GO" id="GO:0005737">
    <property type="term" value="C:cytoplasm"/>
    <property type="evidence" value="ECO:0007669"/>
    <property type="project" value="UniProtKB-SubCell"/>
</dbReference>
<evidence type="ECO:0000256" key="11">
    <source>
        <dbReference type="ARBA" id="ARBA00031501"/>
    </source>
</evidence>
<comment type="similarity">
    <text evidence="3 12">Belongs to the disproportionating enzyme family.</text>
</comment>
<evidence type="ECO:0000256" key="12">
    <source>
        <dbReference type="RuleBase" id="RU361207"/>
    </source>
</evidence>
<keyword evidence="8 12" id="KW-0808">Transferase</keyword>
<reference evidence="13 14" key="1">
    <citation type="journal article" date="2014" name="Syst. Appl. Microbiol.">
        <title>Evidence for the existence of two new members of the family Chlamydiaceae and proposal of Chlamydia avium sp. nov. and Chlamydia gallinacea sp. nov.</title>
        <authorList>
            <person name="Sachse K."/>
            <person name="Laroucau K."/>
            <person name="Riege K."/>
            <person name="Wehner S."/>
            <person name="Dilcher M."/>
            <person name="Creasy H.H."/>
            <person name="Weidmann M."/>
            <person name="Myers G."/>
            <person name="Vorimore F."/>
            <person name="Vicari N."/>
            <person name="Magnino S."/>
            <person name="Liebler-Tenorio E."/>
            <person name="Ruettger A."/>
            <person name="Bavoil P.M."/>
            <person name="Hufert F.T."/>
            <person name="Rossello-Mora R."/>
            <person name="Marz M."/>
        </authorList>
    </citation>
    <scope>NUCLEOTIDE SEQUENCE [LARGE SCALE GENOMIC DNA]</scope>
    <source>
        <strain evidence="13 14">08-1274/3</strain>
    </source>
</reference>
<dbReference type="SUPFAM" id="SSF51445">
    <property type="entry name" value="(Trans)glycosidases"/>
    <property type="match status" value="1"/>
</dbReference>
<proteinExistence type="inferred from homology"/>
<dbReference type="PANTHER" id="PTHR32518">
    <property type="match status" value="1"/>
</dbReference>
<evidence type="ECO:0000256" key="3">
    <source>
        <dbReference type="ARBA" id="ARBA00005684"/>
    </source>
</evidence>
<dbReference type="Proteomes" id="UP000019147">
    <property type="component" value="Chromosome"/>
</dbReference>
<dbReference type="GeneID" id="81478475"/>
<dbReference type="PANTHER" id="PTHR32518:SF3">
    <property type="entry name" value="4-ALPHA-GLUCANOTRANSFERASE"/>
    <property type="match status" value="1"/>
</dbReference>
<dbReference type="eggNOG" id="COG1640">
    <property type="taxonomic scope" value="Bacteria"/>
</dbReference>
<keyword evidence="7 12" id="KW-0328">Glycosyltransferase</keyword>
<gene>
    <name evidence="13" type="ORF">M787_004040</name>
</gene>
<evidence type="ECO:0000256" key="5">
    <source>
        <dbReference type="ARBA" id="ARBA00020295"/>
    </source>
</evidence>
<evidence type="ECO:0000256" key="2">
    <source>
        <dbReference type="ARBA" id="ARBA00004496"/>
    </source>
</evidence>
<dbReference type="RefSeq" id="WP_021828298.1">
    <property type="nucleotide sequence ID" value="NZ_CP015840.1"/>
</dbReference>